<proteinExistence type="predicted"/>
<comment type="caution">
    <text evidence="2">The sequence shown here is derived from an EMBL/GenBank/DDBJ whole genome shotgun (WGS) entry which is preliminary data.</text>
</comment>
<sequence>MEPVFDLSTIDFIDKEDEDQATVTEMLRHSKRRKITLEGTRMIYLDDTPQDILQRILVGPQPLQMILVLEPVVSFAPPTLSSSASLSSSSVNTPSIQVPPSGAVDTSSMANMALSSIFSSTGTMLASISTVVVSSSTVLLSASPSIPKNSTVVTTFQPFARGTGQVPLAPSTLSQISTRSIPVQSSSSTVLVDVPSKGKGPTPSSPPTSIPSFTASQSPAMINGSTL</sequence>
<name>A0A9Q0KNR1_9MAGN</name>
<accession>A0A9Q0KNR1</accession>
<feature type="region of interest" description="Disordered" evidence="1">
    <location>
        <begin position="187"/>
        <end position="227"/>
    </location>
</feature>
<evidence type="ECO:0000256" key="1">
    <source>
        <dbReference type="SAM" id="MobiDB-lite"/>
    </source>
</evidence>
<organism evidence="2 3">
    <name type="scientific">Protea cynaroides</name>
    <dbReference type="NCBI Taxonomy" id="273540"/>
    <lineage>
        <taxon>Eukaryota</taxon>
        <taxon>Viridiplantae</taxon>
        <taxon>Streptophyta</taxon>
        <taxon>Embryophyta</taxon>
        <taxon>Tracheophyta</taxon>
        <taxon>Spermatophyta</taxon>
        <taxon>Magnoliopsida</taxon>
        <taxon>Proteales</taxon>
        <taxon>Proteaceae</taxon>
        <taxon>Protea</taxon>
    </lineage>
</organism>
<feature type="compositionally biased region" description="Polar residues" evidence="1">
    <location>
        <begin position="213"/>
        <end position="227"/>
    </location>
</feature>
<dbReference type="EMBL" id="JAMYWD010000004">
    <property type="protein sequence ID" value="KAJ4973907.1"/>
    <property type="molecule type" value="Genomic_DNA"/>
</dbReference>
<dbReference type="AlphaFoldDB" id="A0A9Q0KNR1"/>
<protein>
    <submittedName>
        <fullName evidence="2">Uncharacterized protein</fullName>
    </submittedName>
</protein>
<reference evidence="2" key="1">
    <citation type="journal article" date="2023" name="Plant J.">
        <title>The genome of the king protea, Protea cynaroides.</title>
        <authorList>
            <person name="Chang J."/>
            <person name="Duong T.A."/>
            <person name="Schoeman C."/>
            <person name="Ma X."/>
            <person name="Roodt D."/>
            <person name="Barker N."/>
            <person name="Li Z."/>
            <person name="Van de Peer Y."/>
            <person name="Mizrachi E."/>
        </authorList>
    </citation>
    <scope>NUCLEOTIDE SEQUENCE</scope>
    <source>
        <tissue evidence="2">Young leaves</tissue>
    </source>
</reference>
<keyword evidence="3" id="KW-1185">Reference proteome</keyword>
<evidence type="ECO:0000313" key="3">
    <source>
        <dbReference type="Proteomes" id="UP001141806"/>
    </source>
</evidence>
<dbReference type="Proteomes" id="UP001141806">
    <property type="component" value="Unassembled WGS sequence"/>
</dbReference>
<evidence type="ECO:0000313" key="2">
    <source>
        <dbReference type="EMBL" id="KAJ4973907.1"/>
    </source>
</evidence>
<gene>
    <name evidence="2" type="ORF">NE237_007081</name>
</gene>